<keyword evidence="2" id="KW-1185">Reference proteome</keyword>
<evidence type="ECO:0000313" key="1">
    <source>
        <dbReference type="EMBL" id="BDU72114.1"/>
    </source>
</evidence>
<gene>
    <name evidence="1" type="ORF">METEAL_12880</name>
</gene>
<dbReference type="RefSeq" id="WP_316415023.1">
    <property type="nucleotide sequence ID" value="NZ_AP027080.1"/>
</dbReference>
<reference evidence="2" key="1">
    <citation type="journal article" date="2023" name="Int. J. Syst. Evol. Microbiol.">
        <title>Mesoterricola silvestris gen. nov., sp. nov., Mesoterricola sediminis sp. nov., Geothrix oryzae sp. nov., Geothrix edaphica sp. nov., Geothrix rubra sp. nov., and Geothrix limicola sp. nov., six novel members of Acidobacteriota isolated from soils.</title>
        <authorList>
            <person name="Itoh H."/>
            <person name="Sugisawa Y."/>
            <person name="Mise K."/>
            <person name="Xu Z."/>
            <person name="Kuniyasu M."/>
            <person name="Ushijima N."/>
            <person name="Kawano K."/>
            <person name="Kobayashi E."/>
            <person name="Shiratori Y."/>
            <person name="Masuda Y."/>
            <person name="Senoo K."/>
        </authorList>
    </citation>
    <scope>NUCLEOTIDE SEQUENCE [LARGE SCALE GENOMIC DNA]</scope>
    <source>
        <strain evidence="2">W79</strain>
    </source>
</reference>
<dbReference type="KEGG" id="msil:METEAL_12880"/>
<sequence length="159" mass="16468">MKAQGHTLLEALLVLALLSILGAAGGVALATQGPGLTFLPAELRAAVDQAFLLARARGGDVRLALGGPGGDVAPVVLPRGLRWGLPGAGVPVPPGLRQPRRAHLTGAAHPVVTVTPRGTATGTAWYLTDGRDAVYVGLTGRGEVHVRRWRASRWAWADT</sequence>
<accession>A0AA48GJ87</accession>
<dbReference type="AlphaFoldDB" id="A0AA48GJ87"/>
<dbReference type="Proteomes" id="UP001238179">
    <property type="component" value="Chromosome"/>
</dbReference>
<organism evidence="1 2">
    <name type="scientific">Mesoterricola silvestris</name>
    <dbReference type="NCBI Taxonomy" id="2927979"/>
    <lineage>
        <taxon>Bacteria</taxon>
        <taxon>Pseudomonadati</taxon>
        <taxon>Acidobacteriota</taxon>
        <taxon>Holophagae</taxon>
        <taxon>Holophagales</taxon>
        <taxon>Holophagaceae</taxon>
        <taxon>Mesoterricola</taxon>
    </lineage>
</organism>
<dbReference type="EMBL" id="AP027080">
    <property type="protein sequence ID" value="BDU72114.1"/>
    <property type="molecule type" value="Genomic_DNA"/>
</dbReference>
<name>A0AA48GJ87_9BACT</name>
<evidence type="ECO:0000313" key="2">
    <source>
        <dbReference type="Proteomes" id="UP001238179"/>
    </source>
</evidence>
<proteinExistence type="predicted"/>
<protein>
    <submittedName>
        <fullName evidence="1">Uncharacterized protein</fullName>
    </submittedName>
</protein>